<dbReference type="EMBL" id="CXWD01000030">
    <property type="protein sequence ID" value="CTQ77036.1"/>
    <property type="molecule type" value="Genomic_DNA"/>
</dbReference>
<reference evidence="3" key="1">
    <citation type="submission" date="2015-07" db="EMBL/GenBank/DDBJ databases">
        <authorList>
            <person name="Rodrigo-Torres Lidia"/>
            <person name="Arahal R.David."/>
        </authorList>
    </citation>
    <scope>NUCLEOTIDE SEQUENCE [LARGE SCALE GENOMIC DNA]</scope>
    <source>
        <strain evidence="3">CECT 5112</strain>
    </source>
</reference>
<sequence>MNGSAEQRGGRVLFVTAVRLRRGPRGLQLDDQTCAGLARWAESFGHVTYMGIEQPADLEDDTTVTWVDIADLDCRDRLTVVALPFAYKIGRFFKDYTSTRQVLGEEIAKADHLCFTLGYMFGDWAAVAALEAIRQNRDYAVWFDRVEHDVIRRTLPAIPLKRRIKEVVTLPVMVRYHHHLIRHSKLGLFQGQDTLKAYADYSDNPHCVYDVHTQSSDLINAAALEEKTERVQSGAPLKILYVGRASEMKGPLDWVDAIATAAQTGVPLQAKWIGDGPLLADMKQKISALELEDQIELPGFSSDREAILAEMRDADLFVYCHKTQESPRCLIEALVSGAPIVGYQSSYSDDLVSHNGGGAGTPLNDPVALSATIQDLHENRGKLVQLIRAAAADGTRFDEQTLYAHRAGLIREYA</sequence>
<dbReference type="EC" id="2.4.1.284" evidence="2"/>
<dbReference type="SUPFAM" id="SSF53756">
    <property type="entry name" value="UDP-Glycosyltransferase/glycogen phosphorylase"/>
    <property type="match status" value="1"/>
</dbReference>
<dbReference type="OrthoDB" id="503550at2"/>
<dbReference type="STRING" id="388408.LAX5112_04785"/>
<dbReference type="PANTHER" id="PTHR12526">
    <property type="entry name" value="GLYCOSYLTRANSFERASE"/>
    <property type="match status" value="1"/>
</dbReference>
<protein>
    <submittedName>
        <fullName evidence="2">2-deoxystreptamine glucosyltransferase</fullName>
        <ecNumber evidence="2">2.4.1.284</ecNumber>
    </submittedName>
</protein>
<accession>A0A0M7ARJ0</accession>
<keyword evidence="3" id="KW-1185">Reference proteome</keyword>
<feature type="domain" description="Glycosyl transferase family 1" evidence="1">
    <location>
        <begin position="235"/>
        <end position="391"/>
    </location>
</feature>
<evidence type="ECO:0000313" key="2">
    <source>
        <dbReference type="EMBL" id="CTQ77036.1"/>
    </source>
</evidence>
<keyword evidence="2" id="KW-0808">Transferase</keyword>
<dbReference type="RefSeq" id="WP_055673943.1">
    <property type="nucleotide sequence ID" value="NZ_CXWD01000030.1"/>
</dbReference>
<dbReference type="Gene3D" id="3.40.50.2000">
    <property type="entry name" value="Glycogen Phosphorylase B"/>
    <property type="match status" value="1"/>
</dbReference>
<dbReference type="Proteomes" id="UP000053235">
    <property type="component" value="Unassembled WGS sequence"/>
</dbReference>
<keyword evidence="2" id="KW-0328">Glycosyltransferase</keyword>
<proteinExistence type="predicted"/>
<dbReference type="AlphaFoldDB" id="A0A0M7ARJ0"/>
<name>A0A0M7ARJ0_9HYPH</name>
<dbReference type="GO" id="GO:0102318">
    <property type="term" value="F:2-deoxystreptamine glucosyltransferase activity"/>
    <property type="evidence" value="ECO:0007669"/>
    <property type="project" value="UniProtKB-EC"/>
</dbReference>
<gene>
    <name evidence="2" type="primary">kanF_2</name>
    <name evidence="2" type="ORF">LAX5112_04785</name>
</gene>
<evidence type="ECO:0000259" key="1">
    <source>
        <dbReference type="Pfam" id="PF00534"/>
    </source>
</evidence>
<organism evidence="2 3">
    <name type="scientific">Roseibium alexandrii</name>
    <dbReference type="NCBI Taxonomy" id="388408"/>
    <lineage>
        <taxon>Bacteria</taxon>
        <taxon>Pseudomonadati</taxon>
        <taxon>Pseudomonadota</taxon>
        <taxon>Alphaproteobacteria</taxon>
        <taxon>Hyphomicrobiales</taxon>
        <taxon>Stappiaceae</taxon>
        <taxon>Roseibium</taxon>
    </lineage>
</organism>
<dbReference type="Pfam" id="PF00534">
    <property type="entry name" value="Glycos_transf_1"/>
    <property type="match status" value="1"/>
</dbReference>
<dbReference type="InterPro" id="IPR001296">
    <property type="entry name" value="Glyco_trans_1"/>
</dbReference>
<evidence type="ECO:0000313" key="3">
    <source>
        <dbReference type="Proteomes" id="UP000053235"/>
    </source>
</evidence>